<organism evidence="2 3">
    <name type="scientific">Streptomyces monticola</name>
    <dbReference type="NCBI Taxonomy" id="2666263"/>
    <lineage>
        <taxon>Bacteria</taxon>
        <taxon>Bacillati</taxon>
        <taxon>Actinomycetota</taxon>
        <taxon>Actinomycetes</taxon>
        <taxon>Kitasatosporales</taxon>
        <taxon>Streptomycetaceae</taxon>
        <taxon>Streptomyces</taxon>
    </lineage>
</organism>
<accession>A0ABW2JP21</accession>
<dbReference type="RefSeq" id="WP_381833606.1">
    <property type="nucleotide sequence ID" value="NZ_JBHTCF010000010.1"/>
</dbReference>
<evidence type="ECO:0000256" key="1">
    <source>
        <dbReference type="SAM" id="MobiDB-lite"/>
    </source>
</evidence>
<sequence>MARWVLVAASEQAVLPETIAVVDSQDRRIATDHGQGADEPHPRRSSDAGPVGAAFLMLRPAP</sequence>
<gene>
    <name evidence="2" type="ORF">ACFQVC_23405</name>
</gene>
<reference evidence="3" key="1">
    <citation type="journal article" date="2019" name="Int. J. Syst. Evol. Microbiol.">
        <title>The Global Catalogue of Microorganisms (GCM) 10K type strain sequencing project: providing services to taxonomists for standard genome sequencing and annotation.</title>
        <authorList>
            <consortium name="The Broad Institute Genomics Platform"/>
            <consortium name="The Broad Institute Genome Sequencing Center for Infectious Disease"/>
            <person name="Wu L."/>
            <person name="Ma J."/>
        </authorList>
    </citation>
    <scope>NUCLEOTIDE SEQUENCE [LARGE SCALE GENOMIC DNA]</scope>
    <source>
        <strain evidence="3">SYNS20</strain>
    </source>
</reference>
<evidence type="ECO:0000313" key="3">
    <source>
        <dbReference type="Proteomes" id="UP001596523"/>
    </source>
</evidence>
<feature type="compositionally biased region" description="Basic and acidic residues" evidence="1">
    <location>
        <begin position="29"/>
        <end position="46"/>
    </location>
</feature>
<dbReference type="Proteomes" id="UP001596523">
    <property type="component" value="Unassembled WGS sequence"/>
</dbReference>
<feature type="region of interest" description="Disordered" evidence="1">
    <location>
        <begin position="29"/>
        <end position="52"/>
    </location>
</feature>
<proteinExistence type="predicted"/>
<evidence type="ECO:0000313" key="2">
    <source>
        <dbReference type="EMBL" id="MFC7307163.1"/>
    </source>
</evidence>
<comment type="caution">
    <text evidence="2">The sequence shown here is derived from an EMBL/GenBank/DDBJ whole genome shotgun (WGS) entry which is preliminary data.</text>
</comment>
<protein>
    <submittedName>
        <fullName evidence="2">Uncharacterized protein</fullName>
    </submittedName>
</protein>
<dbReference type="EMBL" id="JBHTCF010000010">
    <property type="protein sequence ID" value="MFC7307163.1"/>
    <property type="molecule type" value="Genomic_DNA"/>
</dbReference>
<keyword evidence="3" id="KW-1185">Reference proteome</keyword>
<name>A0ABW2JP21_9ACTN</name>